<dbReference type="EMBL" id="BLQM01000195">
    <property type="protein sequence ID" value="GMH74372.1"/>
    <property type="molecule type" value="Genomic_DNA"/>
</dbReference>
<evidence type="ECO:0000313" key="2">
    <source>
        <dbReference type="EMBL" id="GMH74372.1"/>
    </source>
</evidence>
<sequence>MFFKFSENGDPTSFASGSAETLFKYPASEVLTGPSLLKEFNKPLFKSYLSRFDPSNCIITITDPSLEPEAPPSKAEKLVTASTENWDVEPWYRAPYRQAFLSAEAKEKVRHCEERNDELRL</sequence>
<name>A0A9W7ED07_9STRA</name>
<accession>A0A9W7ED07</accession>
<comment type="caution">
    <text evidence="2">The sequence shown here is derived from an EMBL/GenBank/DDBJ whole genome shotgun (WGS) entry which is preliminary data.</text>
</comment>
<proteinExistence type="predicted"/>
<reference evidence="3" key="1">
    <citation type="journal article" date="2023" name="Commun. Biol.">
        <title>Genome analysis of Parmales, the sister group of diatoms, reveals the evolutionary specialization of diatoms from phago-mixotrophs to photoautotrophs.</title>
        <authorList>
            <person name="Ban H."/>
            <person name="Sato S."/>
            <person name="Yoshikawa S."/>
            <person name="Yamada K."/>
            <person name="Nakamura Y."/>
            <person name="Ichinomiya M."/>
            <person name="Sato N."/>
            <person name="Blanc-Mathieu R."/>
            <person name="Endo H."/>
            <person name="Kuwata A."/>
            <person name="Ogata H."/>
        </authorList>
    </citation>
    <scope>NUCLEOTIDE SEQUENCE [LARGE SCALE GENOMIC DNA]</scope>
</reference>
<dbReference type="InterPro" id="IPR011249">
    <property type="entry name" value="Metalloenz_LuxS/M16"/>
</dbReference>
<dbReference type="Proteomes" id="UP001162640">
    <property type="component" value="Unassembled WGS sequence"/>
</dbReference>
<dbReference type="Pfam" id="PF16187">
    <property type="entry name" value="Peptidase_M16_M"/>
    <property type="match status" value="1"/>
</dbReference>
<dbReference type="AlphaFoldDB" id="A0A9W7ED07"/>
<dbReference type="Gene3D" id="3.30.830.10">
    <property type="entry name" value="Metalloenzyme, LuxS/M16 peptidase-like"/>
    <property type="match status" value="1"/>
</dbReference>
<evidence type="ECO:0000259" key="1">
    <source>
        <dbReference type="Pfam" id="PF16187"/>
    </source>
</evidence>
<dbReference type="InterPro" id="IPR032632">
    <property type="entry name" value="Peptidase_M16_M"/>
</dbReference>
<feature type="domain" description="Peptidase M16 middle/third" evidence="1">
    <location>
        <begin position="3"/>
        <end position="121"/>
    </location>
</feature>
<protein>
    <recommendedName>
        <fullName evidence="1">Peptidase M16 middle/third domain-containing protein</fullName>
    </recommendedName>
</protein>
<gene>
    <name evidence="2" type="ORF">TL16_g06446</name>
</gene>
<dbReference type="GO" id="GO:0046872">
    <property type="term" value="F:metal ion binding"/>
    <property type="evidence" value="ECO:0007669"/>
    <property type="project" value="InterPro"/>
</dbReference>
<evidence type="ECO:0000313" key="3">
    <source>
        <dbReference type="Proteomes" id="UP001162640"/>
    </source>
</evidence>
<dbReference type="SUPFAM" id="SSF63411">
    <property type="entry name" value="LuxS/MPP-like metallohydrolase"/>
    <property type="match status" value="1"/>
</dbReference>
<organism evidence="2 3">
    <name type="scientific">Triparma laevis f. inornata</name>
    <dbReference type="NCBI Taxonomy" id="1714386"/>
    <lineage>
        <taxon>Eukaryota</taxon>
        <taxon>Sar</taxon>
        <taxon>Stramenopiles</taxon>
        <taxon>Ochrophyta</taxon>
        <taxon>Bolidophyceae</taxon>
        <taxon>Parmales</taxon>
        <taxon>Triparmaceae</taxon>
        <taxon>Triparma</taxon>
    </lineage>
</organism>